<proteinExistence type="predicted"/>
<sequence>MQQECPPQGQPEGFQGELARFLRGHLGRGPGLLWPEHEDGDPADWDHPWADRLAAGLTRLLGRPVHHVPGDPARYVTAGPDAQYDLLVLQTTGGSGWHLFPPDGPDAPPRTLRLRGGEALYLPAGCPAAVRQRATARHLRFVIGAPG</sequence>
<comment type="caution">
    <text evidence="1">The sequence shown here is derived from an EMBL/GenBank/DDBJ whole genome shotgun (WGS) entry which is preliminary data.</text>
</comment>
<reference evidence="1 2" key="1">
    <citation type="submission" date="2020-04" db="EMBL/GenBank/DDBJ databases">
        <title>Draft Genome Sequence of Streptomyces morookaense DSM 40503, an 8-azaguanine-producing strain.</title>
        <authorList>
            <person name="Qi J."/>
            <person name="Gao J.-M."/>
        </authorList>
    </citation>
    <scope>NUCLEOTIDE SEQUENCE [LARGE SCALE GENOMIC DNA]</scope>
    <source>
        <strain evidence="1 2">DSM 40503</strain>
    </source>
</reference>
<dbReference type="RefSeq" id="WP_171079624.1">
    <property type="nucleotide sequence ID" value="NZ_BNBU01000003.1"/>
</dbReference>
<organism evidence="1 2">
    <name type="scientific">Streptomyces morookaense</name>
    <name type="common">Streptoverticillium morookaense</name>
    <dbReference type="NCBI Taxonomy" id="1970"/>
    <lineage>
        <taxon>Bacteria</taxon>
        <taxon>Bacillati</taxon>
        <taxon>Actinomycetota</taxon>
        <taxon>Actinomycetes</taxon>
        <taxon>Kitasatosporales</taxon>
        <taxon>Streptomycetaceae</taxon>
        <taxon>Streptomyces</taxon>
    </lineage>
</organism>
<gene>
    <name evidence="1" type="ORF">HG542_09205</name>
</gene>
<keyword evidence="2" id="KW-1185">Reference proteome</keyword>
<name>A0A7Y7B2M2_STRMO</name>
<dbReference type="AlphaFoldDB" id="A0A7Y7B2M2"/>
<accession>A0A7Y7B2M2</accession>
<evidence type="ECO:0000313" key="1">
    <source>
        <dbReference type="EMBL" id="NVK77842.1"/>
    </source>
</evidence>
<protein>
    <submittedName>
        <fullName evidence="1">Uncharacterized protein</fullName>
    </submittedName>
</protein>
<evidence type="ECO:0000313" key="2">
    <source>
        <dbReference type="Proteomes" id="UP000587462"/>
    </source>
</evidence>
<dbReference type="EMBL" id="JABBXF010000016">
    <property type="protein sequence ID" value="NVK77842.1"/>
    <property type="molecule type" value="Genomic_DNA"/>
</dbReference>
<dbReference type="Proteomes" id="UP000587462">
    <property type="component" value="Unassembled WGS sequence"/>
</dbReference>